<feature type="compositionally biased region" description="Low complexity" evidence="1">
    <location>
        <begin position="49"/>
        <end position="74"/>
    </location>
</feature>
<evidence type="ECO:0000313" key="4">
    <source>
        <dbReference type="Proteomes" id="UP001501468"/>
    </source>
</evidence>
<accession>A0ABP7EJ80</accession>
<evidence type="ECO:0000256" key="2">
    <source>
        <dbReference type="SAM" id="Phobius"/>
    </source>
</evidence>
<evidence type="ECO:0000256" key="1">
    <source>
        <dbReference type="SAM" id="MobiDB-lite"/>
    </source>
</evidence>
<proteinExistence type="predicted"/>
<feature type="region of interest" description="Disordered" evidence="1">
    <location>
        <begin position="49"/>
        <end position="91"/>
    </location>
</feature>
<keyword evidence="2" id="KW-0472">Membrane</keyword>
<organism evidence="3 4">
    <name type="scientific">Terrabacter ginsenosidimutans</name>
    <dbReference type="NCBI Taxonomy" id="490575"/>
    <lineage>
        <taxon>Bacteria</taxon>
        <taxon>Bacillati</taxon>
        <taxon>Actinomycetota</taxon>
        <taxon>Actinomycetes</taxon>
        <taxon>Micrococcales</taxon>
        <taxon>Intrasporangiaceae</taxon>
        <taxon>Terrabacter</taxon>
    </lineage>
</organism>
<reference evidence="4" key="1">
    <citation type="journal article" date="2019" name="Int. J. Syst. Evol. Microbiol.">
        <title>The Global Catalogue of Microorganisms (GCM) 10K type strain sequencing project: providing services to taxonomists for standard genome sequencing and annotation.</title>
        <authorList>
            <consortium name="The Broad Institute Genomics Platform"/>
            <consortium name="The Broad Institute Genome Sequencing Center for Infectious Disease"/>
            <person name="Wu L."/>
            <person name="Ma J."/>
        </authorList>
    </citation>
    <scope>NUCLEOTIDE SEQUENCE [LARGE SCALE GENOMIC DNA]</scope>
    <source>
        <strain evidence="4">JCM 17125</strain>
    </source>
</reference>
<gene>
    <name evidence="3" type="ORF">GCM10022399_39720</name>
</gene>
<feature type="transmembrane region" description="Helical" evidence="2">
    <location>
        <begin position="20"/>
        <end position="38"/>
    </location>
</feature>
<name>A0ABP7EJ80_9MICO</name>
<keyword evidence="2" id="KW-1133">Transmembrane helix</keyword>
<dbReference type="EMBL" id="BAABDC010000010">
    <property type="protein sequence ID" value="GAA3719378.1"/>
    <property type="molecule type" value="Genomic_DNA"/>
</dbReference>
<keyword evidence="4" id="KW-1185">Reference proteome</keyword>
<sequence>MGTALGTLVVATLLDLSWPVRIALIIGVLVVGLFYVLWRHRAEIAAGAGASAGTGDAAAGTPEVAPAAHLDSPAGSPPEPPTPAAPAPPTS</sequence>
<comment type="caution">
    <text evidence="3">The sequence shown here is derived from an EMBL/GenBank/DDBJ whole genome shotgun (WGS) entry which is preliminary data.</text>
</comment>
<protein>
    <submittedName>
        <fullName evidence="3">Uncharacterized protein</fullName>
    </submittedName>
</protein>
<evidence type="ECO:0000313" key="3">
    <source>
        <dbReference type="EMBL" id="GAA3719378.1"/>
    </source>
</evidence>
<dbReference type="Proteomes" id="UP001501468">
    <property type="component" value="Unassembled WGS sequence"/>
</dbReference>
<feature type="compositionally biased region" description="Pro residues" evidence="1">
    <location>
        <begin position="75"/>
        <end position="91"/>
    </location>
</feature>
<keyword evidence="2" id="KW-0812">Transmembrane</keyword>